<name>A0AAE0YU95_9GAST</name>
<protein>
    <recommendedName>
        <fullName evidence="1">FAST kinase leucine-rich domain-containing protein</fullName>
    </recommendedName>
</protein>
<dbReference type="Proteomes" id="UP001283361">
    <property type="component" value="Unassembled WGS sequence"/>
</dbReference>
<comment type="caution">
    <text evidence="2">The sequence shown here is derived from an EMBL/GenBank/DDBJ whole genome shotgun (WGS) entry which is preliminary data.</text>
</comment>
<dbReference type="GO" id="GO:0035770">
    <property type="term" value="C:ribonucleoprotein granule"/>
    <property type="evidence" value="ECO:0007669"/>
    <property type="project" value="TreeGrafter"/>
</dbReference>
<feature type="domain" description="FAST kinase leucine-rich" evidence="1">
    <location>
        <begin position="471"/>
        <end position="540"/>
    </location>
</feature>
<dbReference type="PANTHER" id="PTHR21228:SF40">
    <property type="entry name" value="LD45607P"/>
    <property type="match status" value="1"/>
</dbReference>
<evidence type="ECO:0000313" key="2">
    <source>
        <dbReference type="EMBL" id="KAK3757030.1"/>
    </source>
</evidence>
<accession>A0AAE0YU95</accession>
<dbReference type="AlphaFoldDB" id="A0AAE0YU95"/>
<sequence length="757" mass="85368">MTTVPLIFKTSQRTLQTLRKSIVPQFLGCSKQNIVRSLHVTAQTNLKNESNSKSKILSQSSILIQDGIGIEELPILMRRATKDSFPFTPYSYAGASVKEESEFDVSFRQALHGCGSVNAVFKLLEVPHNQVEGYSAAFALQRLHELKTLNTEWHQIHSFVRSAVMRELYDRVQADVKLLSPDTLLSLVECYLAADGFSLSCVDAINEEIQVRLAEGAFTITELLKLAEVLKEKGAIPLKSKALSLNVDNTTKNSDFVSQTLSTFSEDFKFNEFKEDSTLKVQHFDKFSANSRLEVQEKINAKCEELLGNVWIHLVSRYPDFDGHSLPLVLQALSTNKKSFVPLLEKAAANVWIELTADGVETCLNSLTRLRVYNNGLMVYLGRWAYVHIHQMTPSLLMSFLHTFTMFSLLDANLIKVVEKCLQLKGIKVQTEVMALSVEYCMACRYLSPIVMNAAASHLAEHGDSYHPLQLCAVVRAFGFLNYLPQKPAAFLKKAETCLWEHFDNLAERQILEVLGSLTFVDVIPKNFYSRVTSAYFYTKVGALTNPDKLSALMWLRVLKHAIAMDLSTDINKNFQWILEQRNRKSVFLYLDNHKVTILAMRAALDELVGANYNHVLPFYGCCAVYLDKNGVPLEVRRDKTKGYKILGDVDKKLVMMLRSADHFTVNTKQLLGAQAQRTKNLNCLGFTLVEIRASHFFFSDQSVDVLREHLSPYIDLSTVAAVKAENDDGSDSSGQRDWLSYSCDDALISDEDDDVY</sequence>
<keyword evidence="3" id="KW-1185">Reference proteome</keyword>
<gene>
    <name evidence="2" type="ORF">RRG08_041806</name>
</gene>
<dbReference type="Pfam" id="PF06743">
    <property type="entry name" value="FAST_1"/>
    <property type="match status" value="1"/>
</dbReference>
<organism evidence="2 3">
    <name type="scientific">Elysia crispata</name>
    <name type="common">lettuce slug</name>
    <dbReference type="NCBI Taxonomy" id="231223"/>
    <lineage>
        <taxon>Eukaryota</taxon>
        <taxon>Metazoa</taxon>
        <taxon>Spiralia</taxon>
        <taxon>Lophotrochozoa</taxon>
        <taxon>Mollusca</taxon>
        <taxon>Gastropoda</taxon>
        <taxon>Heterobranchia</taxon>
        <taxon>Euthyneura</taxon>
        <taxon>Panpulmonata</taxon>
        <taxon>Sacoglossa</taxon>
        <taxon>Placobranchoidea</taxon>
        <taxon>Plakobranchidae</taxon>
        <taxon>Elysia</taxon>
    </lineage>
</organism>
<dbReference type="GO" id="GO:0000963">
    <property type="term" value="P:mitochondrial RNA processing"/>
    <property type="evidence" value="ECO:0007669"/>
    <property type="project" value="TreeGrafter"/>
</dbReference>
<dbReference type="GO" id="GO:0005759">
    <property type="term" value="C:mitochondrial matrix"/>
    <property type="evidence" value="ECO:0007669"/>
    <property type="project" value="TreeGrafter"/>
</dbReference>
<evidence type="ECO:0000259" key="1">
    <source>
        <dbReference type="Pfam" id="PF06743"/>
    </source>
</evidence>
<dbReference type="GO" id="GO:0003723">
    <property type="term" value="F:RNA binding"/>
    <property type="evidence" value="ECO:0007669"/>
    <property type="project" value="TreeGrafter"/>
</dbReference>
<proteinExistence type="predicted"/>
<reference evidence="2" key="1">
    <citation type="journal article" date="2023" name="G3 (Bethesda)">
        <title>A reference genome for the long-term kleptoplast-retaining sea slug Elysia crispata morphotype clarki.</title>
        <authorList>
            <person name="Eastman K.E."/>
            <person name="Pendleton A.L."/>
            <person name="Shaikh M.A."/>
            <person name="Suttiyut T."/>
            <person name="Ogas R."/>
            <person name="Tomko P."/>
            <person name="Gavelis G."/>
            <person name="Widhalm J.R."/>
            <person name="Wisecaver J.H."/>
        </authorList>
    </citation>
    <scope>NUCLEOTIDE SEQUENCE</scope>
    <source>
        <strain evidence="2">ECLA1</strain>
    </source>
</reference>
<dbReference type="EMBL" id="JAWDGP010005418">
    <property type="protein sequence ID" value="KAK3757030.1"/>
    <property type="molecule type" value="Genomic_DNA"/>
</dbReference>
<dbReference type="InterPro" id="IPR050870">
    <property type="entry name" value="FAST_kinase"/>
</dbReference>
<dbReference type="PANTHER" id="PTHR21228">
    <property type="entry name" value="FAST LEU-RICH DOMAIN-CONTAINING"/>
    <property type="match status" value="1"/>
</dbReference>
<evidence type="ECO:0000313" key="3">
    <source>
        <dbReference type="Proteomes" id="UP001283361"/>
    </source>
</evidence>
<dbReference type="GO" id="GO:0044528">
    <property type="term" value="P:regulation of mitochondrial mRNA stability"/>
    <property type="evidence" value="ECO:0007669"/>
    <property type="project" value="InterPro"/>
</dbReference>
<dbReference type="InterPro" id="IPR010622">
    <property type="entry name" value="FAST_Leu-rich"/>
</dbReference>